<reference evidence="4" key="1">
    <citation type="submission" date="2021-02" db="EMBL/GenBank/DDBJ databases">
        <authorList>
            <person name="Nowell W R."/>
        </authorList>
    </citation>
    <scope>NUCLEOTIDE SEQUENCE</scope>
</reference>
<accession>A0A8S3D244</accession>
<organism evidence="4 5">
    <name type="scientific">Rotaria magnacalcarata</name>
    <dbReference type="NCBI Taxonomy" id="392030"/>
    <lineage>
        <taxon>Eukaryota</taxon>
        <taxon>Metazoa</taxon>
        <taxon>Spiralia</taxon>
        <taxon>Gnathifera</taxon>
        <taxon>Rotifera</taxon>
        <taxon>Eurotatoria</taxon>
        <taxon>Bdelloidea</taxon>
        <taxon>Philodinida</taxon>
        <taxon>Philodinidae</taxon>
        <taxon>Rotaria</taxon>
    </lineage>
</organism>
<name>A0A8S3D244_9BILA</name>
<evidence type="ECO:0000313" key="3">
    <source>
        <dbReference type="EMBL" id="CAF4902663.1"/>
    </source>
</evidence>
<dbReference type="Proteomes" id="UP000681720">
    <property type="component" value="Unassembled WGS sequence"/>
</dbReference>
<evidence type="ECO:0000313" key="4">
    <source>
        <dbReference type="EMBL" id="CAF4974897.1"/>
    </source>
</evidence>
<evidence type="ECO:0000313" key="1">
    <source>
        <dbReference type="EMBL" id="CAF4573016.1"/>
    </source>
</evidence>
<proteinExistence type="predicted"/>
<evidence type="ECO:0000313" key="2">
    <source>
        <dbReference type="EMBL" id="CAF4791976.1"/>
    </source>
</evidence>
<dbReference type="AlphaFoldDB" id="A0A8S3D244"/>
<sequence length="80" mass="8925">LGLFPNAKEITESYAVWAALRRFIFSRFEKSSSKSIDSIPSTDHRQNAIIVVGDGMTPRTAALCAYLTKGLWQCYSIDPI</sequence>
<dbReference type="Proteomes" id="UP000681967">
    <property type="component" value="Unassembled WGS sequence"/>
</dbReference>
<gene>
    <name evidence="2" type="ORF">BYL167_LOCUS47762</name>
    <name evidence="3" type="ORF">GIL414_LOCUS51917</name>
    <name evidence="1" type="ORF">SMN809_LOCUS37941</name>
    <name evidence="4" type="ORF">SMN809_LOCUS55382</name>
</gene>
<dbReference type="EMBL" id="CAJOBJ010176590">
    <property type="protein sequence ID" value="CAF4902663.1"/>
    <property type="molecule type" value="Genomic_DNA"/>
</dbReference>
<feature type="non-terminal residue" evidence="4">
    <location>
        <position position="1"/>
    </location>
</feature>
<protein>
    <submittedName>
        <fullName evidence="4">Uncharacterized protein</fullName>
    </submittedName>
</protein>
<feature type="non-terminal residue" evidence="4">
    <location>
        <position position="80"/>
    </location>
</feature>
<evidence type="ECO:0000313" key="5">
    <source>
        <dbReference type="Proteomes" id="UP000676336"/>
    </source>
</evidence>
<dbReference type="EMBL" id="CAJOBI010097748">
    <property type="protein sequence ID" value="CAF4573016.1"/>
    <property type="molecule type" value="Genomic_DNA"/>
</dbReference>
<dbReference type="EMBL" id="CAJOBI010195453">
    <property type="protein sequence ID" value="CAF4974897.1"/>
    <property type="molecule type" value="Genomic_DNA"/>
</dbReference>
<dbReference type="Proteomes" id="UP000676336">
    <property type="component" value="Unassembled WGS sequence"/>
</dbReference>
<dbReference type="EMBL" id="CAJOBH010138171">
    <property type="protein sequence ID" value="CAF4791976.1"/>
    <property type="molecule type" value="Genomic_DNA"/>
</dbReference>
<comment type="caution">
    <text evidence="4">The sequence shown here is derived from an EMBL/GenBank/DDBJ whole genome shotgun (WGS) entry which is preliminary data.</text>
</comment>